<keyword evidence="1" id="KW-0472">Membrane</keyword>
<keyword evidence="1" id="KW-1133">Transmembrane helix</keyword>
<feature type="transmembrane region" description="Helical" evidence="1">
    <location>
        <begin position="69"/>
        <end position="89"/>
    </location>
</feature>
<comment type="caution">
    <text evidence="2">The sequence shown here is derived from an EMBL/GenBank/DDBJ whole genome shotgun (WGS) entry which is preliminary data.</text>
</comment>
<reference evidence="2 3" key="1">
    <citation type="submission" date="2019-03" db="EMBL/GenBank/DDBJ databases">
        <title>Genomic Encyclopedia of Type Strains, Phase IV (KMG-IV): sequencing the most valuable type-strain genomes for metagenomic binning, comparative biology and taxonomic classification.</title>
        <authorList>
            <person name="Goeker M."/>
        </authorList>
    </citation>
    <scope>NUCLEOTIDE SEQUENCE [LARGE SCALE GENOMIC DNA]</scope>
    <source>
        <strain evidence="2 3">DSM 45361</strain>
    </source>
</reference>
<organism evidence="2 3">
    <name type="scientific">Labedaea rhizosphaerae</name>
    <dbReference type="NCBI Taxonomy" id="598644"/>
    <lineage>
        <taxon>Bacteria</taxon>
        <taxon>Bacillati</taxon>
        <taxon>Actinomycetota</taxon>
        <taxon>Actinomycetes</taxon>
        <taxon>Pseudonocardiales</taxon>
        <taxon>Pseudonocardiaceae</taxon>
        <taxon>Labedaea</taxon>
    </lineage>
</organism>
<feature type="transmembrane region" description="Helical" evidence="1">
    <location>
        <begin position="101"/>
        <end position="118"/>
    </location>
</feature>
<keyword evidence="3" id="KW-1185">Reference proteome</keyword>
<evidence type="ECO:0000256" key="1">
    <source>
        <dbReference type="SAM" id="Phobius"/>
    </source>
</evidence>
<dbReference type="AlphaFoldDB" id="A0A4R6S3P9"/>
<gene>
    <name evidence="2" type="ORF">EV186_106307</name>
</gene>
<name>A0A4R6S3P9_LABRH</name>
<sequence length="126" mass="13095">MRSAVLTVAAVAGLGYLAGGVWAMVAPQSFFDVIATYPPYNRHLLHDIGAFLIGIGIGTLAGVWSRNALITGLAGVTAASVAHAVSHLVDEHLGGHDSDPWLMTALAIVLLIATAAAVRTQARTRR</sequence>
<accession>A0A4R6S3P9</accession>
<evidence type="ECO:0000313" key="2">
    <source>
        <dbReference type="EMBL" id="TDP93913.1"/>
    </source>
</evidence>
<dbReference type="RefSeq" id="WP_133852901.1">
    <property type="nucleotide sequence ID" value="NZ_SNXZ01000006.1"/>
</dbReference>
<dbReference type="OrthoDB" id="5738083at2"/>
<dbReference type="EMBL" id="SNXZ01000006">
    <property type="protein sequence ID" value="TDP93913.1"/>
    <property type="molecule type" value="Genomic_DNA"/>
</dbReference>
<dbReference type="Proteomes" id="UP000295444">
    <property type="component" value="Unassembled WGS sequence"/>
</dbReference>
<keyword evidence="1" id="KW-0812">Transmembrane</keyword>
<protein>
    <submittedName>
        <fullName evidence="2">Uncharacterized protein</fullName>
    </submittedName>
</protein>
<evidence type="ECO:0000313" key="3">
    <source>
        <dbReference type="Proteomes" id="UP000295444"/>
    </source>
</evidence>
<feature type="transmembrane region" description="Helical" evidence="1">
    <location>
        <begin position="47"/>
        <end position="64"/>
    </location>
</feature>
<proteinExistence type="predicted"/>